<dbReference type="Proteomes" id="UP001586593">
    <property type="component" value="Unassembled WGS sequence"/>
</dbReference>
<evidence type="ECO:0000313" key="1">
    <source>
        <dbReference type="EMBL" id="KAL1837768.1"/>
    </source>
</evidence>
<organism evidence="1 2">
    <name type="scientific">Phialemonium thermophilum</name>
    <dbReference type="NCBI Taxonomy" id="223376"/>
    <lineage>
        <taxon>Eukaryota</taxon>
        <taxon>Fungi</taxon>
        <taxon>Dikarya</taxon>
        <taxon>Ascomycota</taxon>
        <taxon>Pezizomycotina</taxon>
        <taxon>Sordariomycetes</taxon>
        <taxon>Sordariomycetidae</taxon>
        <taxon>Cephalothecales</taxon>
        <taxon>Cephalothecaceae</taxon>
        <taxon>Phialemonium</taxon>
    </lineage>
</organism>
<proteinExistence type="predicted"/>
<reference evidence="1 2" key="1">
    <citation type="journal article" date="2024" name="Commun. Biol.">
        <title>Comparative genomic analysis of thermophilic fungi reveals convergent evolutionary adaptations and gene losses.</title>
        <authorList>
            <person name="Steindorff A.S."/>
            <person name="Aguilar-Pontes M.V."/>
            <person name="Robinson A.J."/>
            <person name="Andreopoulos B."/>
            <person name="LaButti K."/>
            <person name="Kuo A."/>
            <person name="Mondo S."/>
            <person name="Riley R."/>
            <person name="Otillar R."/>
            <person name="Haridas S."/>
            <person name="Lipzen A."/>
            <person name="Grimwood J."/>
            <person name="Schmutz J."/>
            <person name="Clum A."/>
            <person name="Reid I.D."/>
            <person name="Moisan M.C."/>
            <person name="Butler G."/>
            <person name="Nguyen T.T.M."/>
            <person name="Dewar K."/>
            <person name="Conant G."/>
            <person name="Drula E."/>
            <person name="Henrissat B."/>
            <person name="Hansel C."/>
            <person name="Singer S."/>
            <person name="Hutchinson M.I."/>
            <person name="de Vries R.P."/>
            <person name="Natvig D.O."/>
            <person name="Powell A.J."/>
            <person name="Tsang A."/>
            <person name="Grigoriev I.V."/>
        </authorList>
    </citation>
    <scope>NUCLEOTIDE SEQUENCE [LARGE SCALE GENOMIC DNA]</scope>
    <source>
        <strain evidence="1 2">ATCC 24622</strain>
    </source>
</reference>
<keyword evidence="2" id="KW-1185">Reference proteome</keyword>
<accession>A0ABR3V9I4</accession>
<dbReference type="EMBL" id="JAZHXJ010002586">
    <property type="protein sequence ID" value="KAL1837768.1"/>
    <property type="molecule type" value="Genomic_DNA"/>
</dbReference>
<name>A0ABR3V9I4_9PEZI</name>
<evidence type="ECO:0000313" key="2">
    <source>
        <dbReference type="Proteomes" id="UP001586593"/>
    </source>
</evidence>
<comment type="caution">
    <text evidence="1">The sequence shown here is derived from an EMBL/GenBank/DDBJ whole genome shotgun (WGS) entry which is preliminary data.</text>
</comment>
<gene>
    <name evidence="1" type="ORF">VTK73DRAFT_4558</name>
</gene>
<protein>
    <submittedName>
        <fullName evidence="1">Uncharacterized protein</fullName>
    </submittedName>
</protein>
<sequence length="53" mass="5897">MMPILRLPKTGVPSPKRGCSFHVPLPPNCFHVSVCNTRRIWKDSSPGKEVPPT</sequence>